<gene>
    <name evidence="6" type="ORF">V8G54_011657</name>
</gene>
<evidence type="ECO:0000256" key="1">
    <source>
        <dbReference type="ARBA" id="ARBA00009136"/>
    </source>
</evidence>
<keyword evidence="4" id="KW-0378">Hydrolase</keyword>
<evidence type="ECO:0000313" key="6">
    <source>
        <dbReference type="EMBL" id="WVZ14091.1"/>
    </source>
</evidence>
<dbReference type="AlphaFoldDB" id="A0AAQ3NSD2"/>
<evidence type="ECO:0000256" key="4">
    <source>
        <dbReference type="ARBA" id="ARBA00022801"/>
    </source>
</evidence>
<name>A0AAQ3NSD2_VIGMU</name>
<dbReference type="InterPro" id="IPR019103">
    <property type="entry name" value="Peptidase_aspartic_DDI1-type"/>
</dbReference>
<sequence>MIGSIFYPCSFLVLDSPNMEFLFGLDMLRKHQCIIDLKESVLRVGGGEVSVAFLQEKDIPSRFLDEEKYAKEASGSGGHTITVLCDVSCALRLHQGAIIHRREATLLLYLFQLVIQTVLYFVCKSYHHQNIDKSSLSDHLEVYHGEYEPLKAKDVQMEEIHV</sequence>
<protein>
    <recommendedName>
        <fullName evidence="5">Aspartic peptidase DDI1-type domain-containing protein</fullName>
    </recommendedName>
</protein>
<keyword evidence="3" id="KW-0064">Aspartyl protease</keyword>
<dbReference type="GO" id="GO:0006508">
    <property type="term" value="P:proteolysis"/>
    <property type="evidence" value="ECO:0007669"/>
    <property type="project" value="UniProtKB-KW"/>
</dbReference>
<keyword evidence="2" id="KW-0645">Protease</keyword>
<evidence type="ECO:0000256" key="2">
    <source>
        <dbReference type="ARBA" id="ARBA00022670"/>
    </source>
</evidence>
<dbReference type="Proteomes" id="UP001374535">
    <property type="component" value="Chromosome 4"/>
</dbReference>
<comment type="similarity">
    <text evidence="1">Belongs to the DDI1 family.</text>
</comment>
<keyword evidence="7" id="KW-1185">Reference proteome</keyword>
<proteinExistence type="inferred from homology"/>
<dbReference type="PANTHER" id="PTHR12917">
    <property type="entry name" value="ASPARTYL PROTEASE DDI-RELATED"/>
    <property type="match status" value="1"/>
</dbReference>
<dbReference type="Gene3D" id="2.40.70.10">
    <property type="entry name" value="Acid Proteases"/>
    <property type="match status" value="1"/>
</dbReference>
<evidence type="ECO:0000259" key="5">
    <source>
        <dbReference type="Pfam" id="PF09668"/>
    </source>
</evidence>
<dbReference type="EMBL" id="CP144697">
    <property type="protein sequence ID" value="WVZ14091.1"/>
    <property type="molecule type" value="Genomic_DNA"/>
</dbReference>
<dbReference type="PANTHER" id="PTHR12917:SF1">
    <property type="entry name" value="AT13091P"/>
    <property type="match status" value="1"/>
</dbReference>
<accession>A0AAQ3NSD2</accession>
<reference evidence="6 7" key="1">
    <citation type="journal article" date="2023" name="Life. Sci Alliance">
        <title>Evolutionary insights into 3D genome organization and epigenetic landscape of Vigna mungo.</title>
        <authorList>
            <person name="Junaid A."/>
            <person name="Singh B."/>
            <person name="Bhatia S."/>
        </authorList>
    </citation>
    <scope>NUCLEOTIDE SEQUENCE [LARGE SCALE GENOMIC DNA]</scope>
    <source>
        <strain evidence="6">Urdbean</strain>
    </source>
</reference>
<dbReference type="InterPro" id="IPR021109">
    <property type="entry name" value="Peptidase_aspartic_dom_sf"/>
</dbReference>
<evidence type="ECO:0000313" key="7">
    <source>
        <dbReference type="Proteomes" id="UP001374535"/>
    </source>
</evidence>
<dbReference type="Pfam" id="PF09668">
    <property type="entry name" value="Asp_protease"/>
    <property type="match status" value="1"/>
</dbReference>
<organism evidence="6 7">
    <name type="scientific">Vigna mungo</name>
    <name type="common">Black gram</name>
    <name type="synonym">Phaseolus mungo</name>
    <dbReference type="NCBI Taxonomy" id="3915"/>
    <lineage>
        <taxon>Eukaryota</taxon>
        <taxon>Viridiplantae</taxon>
        <taxon>Streptophyta</taxon>
        <taxon>Embryophyta</taxon>
        <taxon>Tracheophyta</taxon>
        <taxon>Spermatophyta</taxon>
        <taxon>Magnoliopsida</taxon>
        <taxon>eudicotyledons</taxon>
        <taxon>Gunneridae</taxon>
        <taxon>Pentapetalae</taxon>
        <taxon>rosids</taxon>
        <taxon>fabids</taxon>
        <taxon>Fabales</taxon>
        <taxon>Fabaceae</taxon>
        <taxon>Papilionoideae</taxon>
        <taxon>50 kb inversion clade</taxon>
        <taxon>NPAAA clade</taxon>
        <taxon>indigoferoid/millettioid clade</taxon>
        <taxon>Phaseoleae</taxon>
        <taxon>Vigna</taxon>
    </lineage>
</organism>
<evidence type="ECO:0000256" key="3">
    <source>
        <dbReference type="ARBA" id="ARBA00022750"/>
    </source>
</evidence>
<dbReference type="GO" id="GO:0004190">
    <property type="term" value="F:aspartic-type endopeptidase activity"/>
    <property type="evidence" value="ECO:0007669"/>
    <property type="project" value="UniProtKB-KW"/>
</dbReference>
<feature type="domain" description="Aspartic peptidase DDI1-type" evidence="5">
    <location>
        <begin position="2"/>
        <end position="36"/>
    </location>
</feature>